<evidence type="ECO:0000256" key="4">
    <source>
        <dbReference type="ARBA" id="ARBA00022989"/>
    </source>
</evidence>
<keyword evidence="2" id="KW-1003">Cell membrane</keyword>
<feature type="transmembrane region" description="Helical" evidence="6">
    <location>
        <begin position="210"/>
        <end position="228"/>
    </location>
</feature>
<gene>
    <name evidence="7" type="ORF">Athai_51890</name>
</gene>
<keyword evidence="4 6" id="KW-1133">Transmembrane helix</keyword>
<dbReference type="PANTHER" id="PTHR43370:SF1">
    <property type="entry name" value="GUANOSINE ABC TRANSPORTER PERMEASE PROTEIN NUPQ"/>
    <property type="match status" value="1"/>
</dbReference>
<evidence type="ECO:0000313" key="7">
    <source>
        <dbReference type="EMBL" id="BCJ37686.1"/>
    </source>
</evidence>
<evidence type="ECO:0000256" key="1">
    <source>
        <dbReference type="ARBA" id="ARBA00004651"/>
    </source>
</evidence>
<dbReference type="GO" id="GO:0022857">
    <property type="term" value="F:transmembrane transporter activity"/>
    <property type="evidence" value="ECO:0007669"/>
    <property type="project" value="InterPro"/>
</dbReference>
<dbReference type="EMBL" id="AP023355">
    <property type="protein sequence ID" value="BCJ37686.1"/>
    <property type="molecule type" value="Genomic_DNA"/>
</dbReference>
<feature type="transmembrane region" description="Helical" evidence="6">
    <location>
        <begin position="184"/>
        <end position="203"/>
    </location>
</feature>
<organism evidence="7 8">
    <name type="scientific">Actinocatenispora thailandica</name>
    <dbReference type="NCBI Taxonomy" id="227318"/>
    <lineage>
        <taxon>Bacteria</taxon>
        <taxon>Bacillati</taxon>
        <taxon>Actinomycetota</taxon>
        <taxon>Actinomycetes</taxon>
        <taxon>Micromonosporales</taxon>
        <taxon>Micromonosporaceae</taxon>
        <taxon>Actinocatenispora</taxon>
    </lineage>
</organism>
<evidence type="ECO:0000256" key="2">
    <source>
        <dbReference type="ARBA" id="ARBA00022475"/>
    </source>
</evidence>
<comment type="subcellular location">
    <subcellularLocation>
        <location evidence="1">Cell membrane</location>
        <topology evidence="1">Multi-pass membrane protein</topology>
    </subcellularLocation>
</comment>
<feature type="transmembrane region" description="Helical" evidence="6">
    <location>
        <begin position="71"/>
        <end position="91"/>
    </location>
</feature>
<feature type="transmembrane region" description="Helical" evidence="6">
    <location>
        <begin position="31"/>
        <end position="51"/>
    </location>
</feature>
<dbReference type="CDD" id="cd06580">
    <property type="entry name" value="TM_PBP1_transp_TpRbsC_like"/>
    <property type="match status" value="1"/>
</dbReference>
<name>A0A7R7HZN2_9ACTN</name>
<feature type="transmembrane region" description="Helical" evidence="6">
    <location>
        <begin position="161"/>
        <end position="178"/>
    </location>
</feature>
<feature type="transmembrane region" description="Helical" evidence="6">
    <location>
        <begin position="131"/>
        <end position="149"/>
    </location>
</feature>
<dbReference type="AlphaFoldDB" id="A0A7R7HZN2"/>
<evidence type="ECO:0000256" key="3">
    <source>
        <dbReference type="ARBA" id="ARBA00022692"/>
    </source>
</evidence>
<dbReference type="Proteomes" id="UP000611640">
    <property type="component" value="Chromosome"/>
</dbReference>
<keyword evidence="5 6" id="KW-0472">Membrane</keyword>
<feature type="transmembrane region" description="Helical" evidence="6">
    <location>
        <begin position="394"/>
        <end position="412"/>
    </location>
</feature>
<accession>A0A7R7HZN2</accession>
<dbReference type="Pfam" id="PF02653">
    <property type="entry name" value="BPD_transp_2"/>
    <property type="match status" value="1"/>
</dbReference>
<feature type="transmembrane region" description="Helical" evidence="6">
    <location>
        <begin position="98"/>
        <end position="119"/>
    </location>
</feature>
<dbReference type="KEGG" id="atl:Athai_51890"/>
<dbReference type="RefSeq" id="WP_203963855.1">
    <property type="nucleotide sequence ID" value="NZ_AP023355.1"/>
</dbReference>
<sequence>MVGPGQAVLSDTVAESVAVHGFWTRSRKAGLVYLVAGVFAAVVFGLATKAHETARFTLSVKSNGAGIDLPARPFAIAFGVVCALVGAAMLGGYLKRRFGACTAVALVAFVLSFLCWQIAGNFLPLVGLAQQTLFLAVPLILGSLAGVLGERSGVINVAIEGQLLTGAFCGALFGSIFASAWAGLIAAAIGGALIGAILAVLAIRYLVDQVVLGVVLNVFAMGVTGYLYDRFMQPNTEAYNNPPTFGPIHIPLLADIPVLGPVLFQNTIITYLAIVLVVVVTLALNKTRWGLRTRAVGEHPTAADTLGIRVRLVRYRNVLIGGLIAGIGGAALTVGSVGQFGKDMSNGRGFIALAALIFGRWSPTGALYGALLFGFADALQSNLSSLNSVIPSQFLTMLPYIATILAVAGLVGKVRAPAADGKPYVKS</sequence>
<reference evidence="7 8" key="1">
    <citation type="submission" date="2020-08" db="EMBL/GenBank/DDBJ databases">
        <title>Whole genome shotgun sequence of Actinocatenispora thailandica NBRC 105041.</title>
        <authorList>
            <person name="Komaki H."/>
            <person name="Tamura T."/>
        </authorList>
    </citation>
    <scope>NUCLEOTIDE SEQUENCE [LARGE SCALE GENOMIC DNA]</scope>
    <source>
        <strain evidence="7 8">NBRC 105041</strain>
    </source>
</reference>
<proteinExistence type="predicted"/>
<evidence type="ECO:0000313" key="8">
    <source>
        <dbReference type="Proteomes" id="UP000611640"/>
    </source>
</evidence>
<dbReference type="PANTHER" id="PTHR43370">
    <property type="entry name" value="SUGAR ABC TRANSPORTER INTEGRAL MEMBRANE PROTEIN-RELATED"/>
    <property type="match status" value="1"/>
</dbReference>
<protein>
    <submittedName>
        <fullName evidence="7">ABC transporter permease</fullName>
    </submittedName>
</protein>
<keyword evidence="3 6" id="KW-0812">Transmembrane</keyword>
<keyword evidence="8" id="KW-1185">Reference proteome</keyword>
<feature type="transmembrane region" description="Helical" evidence="6">
    <location>
        <begin position="262"/>
        <end position="284"/>
    </location>
</feature>
<evidence type="ECO:0000256" key="5">
    <source>
        <dbReference type="ARBA" id="ARBA00023136"/>
    </source>
</evidence>
<dbReference type="InterPro" id="IPR001851">
    <property type="entry name" value="ABC_transp_permease"/>
</dbReference>
<feature type="transmembrane region" description="Helical" evidence="6">
    <location>
        <begin position="318"/>
        <end position="338"/>
    </location>
</feature>
<evidence type="ECO:0000256" key="6">
    <source>
        <dbReference type="SAM" id="Phobius"/>
    </source>
</evidence>
<dbReference type="GO" id="GO:0005886">
    <property type="term" value="C:plasma membrane"/>
    <property type="evidence" value="ECO:0007669"/>
    <property type="project" value="UniProtKB-SubCell"/>
</dbReference>